<organism evidence="2 3">
    <name type="scientific">Kitasatospora kifunensis</name>
    <name type="common">Streptomyces kifunensis</name>
    <dbReference type="NCBI Taxonomy" id="58351"/>
    <lineage>
        <taxon>Bacteria</taxon>
        <taxon>Bacillati</taxon>
        <taxon>Actinomycetota</taxon>
        <taxon>Actinomycetes</taxon>
        <taxon>Kitasatosporales</taxon>
        <taxon>Streptomycetaceae</taxon>
        <taxon>Kitasatospora</taxon>
    </lineage>
</organism>
<protein>
    <submittedName>
        <fullName evidence="2">Uncharacterized protein</fullName>
    </submittedName>
</protein>
<evidence type="ECO:0000256" key="1">
    <source>
        <dbReference type="SAM" id="MobiDB-lite"/>
    </source>
</evidence>
<gene>
    <name evidence="2" type="ORF">FHR34_006045</name>
</gene>
<dbReference type="AlphaFoldDB" id="A0A7W7R7W0"/>
<sequence>MPRAVLPTTQAAVAAATAVAERHGRQVTATHDIGDDQTFAGLHRPGAAPGPQSGTDWTHQDLTGVPHEALLEFGGVPTVSARLFDHDEVKVTVDGVAFEDVPRDSLPAFLDAVWSGLAHTRIHRFPPGLTLKVAVPGESTYSELVLRATPWINRIAR</sequence>
<name>A0A7W7R7W0_KITKI</name>
<comment type="caution">
    <text evidence="2">The sequence shown here is derived from an EMBL/GenBank/DDBJ whole genome shotgun (WGS) entry which is preliminary data.</text>
</comment>
<dbReference type="Proteomes" id="UP000540506">
    <property type="component" value="Unassembled WGS sequence"/>
</dbReference>
<dbReference type="EMBL" id="JACHJV010000001">
    <property type="protein sequence ID" value="MBB4927052.1"/>
    <property type="molecule type" value="Genomic_DNA"/>
</dbReference>
<reference evidence="2 3" key="1">
    <citation type="submission" date="2020-08" db="EMBL/GenBank/DDBJ databases">
        <title>Sequencing the genomes of 1000 actinobacteria strains.</title>
        <authorList>
            <person name="Klenk H.-P."/>
        </authorList>
    </citation>
    <scope>NUCLEOTIDE SEQUENCE [LARGE SCALE GENOMIC DNA]</scope>
    <source>
        <strain evidence="2 3">DSM 41654</strain>
    </source>
</reference>
<evidence type="ECO:0000313" key="3">
    <source>
        <dbReference type="Proteomes" id="UP000540506"/>
    </source>
</evidence>
<evidence type="ECO:0000313" key="2">
    <source>
        <dbReference type="EMBL" id="MBB4927052.1"/>
    </source>
</evidence>
<accession>A0A7W7R7W0</accession>
<proteinExistence type="predicted"/>
<dbReference type="RefSeq" id="WP_184940954.1">
    <property type="nucleotide sequence ID" value="NZ_JACHJV010000001.1"/>
</dbReference>
<keyword evidence="3" id="KW-1185">Reference proteome</keyword>
<feature type="region of interest" description="Disordered" evidence="1">
    <location>
        <begin position="36"/>
        <end position="57"/>
    </location>
</feature>